<feature type="region of interest" description="Disordered" evidence="6">
    <location>
        <begin position="248"/>
        <end position="267"/>
    </location>
</feature>
<evidence type="ECO:0000259" key="7">
    <source>
        <dbReference type="Pfam" id="PF05699"/>
    </source>
</evidence>
<dbReference type="GO" id="GO:0005634">
    <property type="term" value="C:nucleus"/>
    <property type="evidence" value="ECO:0007669"/>
    <property type="project" value="UniProtKB-SubCell"/>
</dbReference>
<accession>A0A816T008</accession>
<keyword evidence="3" id="KW-0863">Zinc-finger</keyword>
<feature type="region of interest" description="Disordered" evidence="6">
    <location>
        <begin position="13"/>
        <end position="34"/>
    </location>
</feature>
<evidence type="ECO:0000256" key="3">
    <source>
        <dbReference type="ARBA" id="ARBA00022771"/>
    </source>
</evidence>
<dbReference type="PANTHER" id="PTHR46481:SF10">
    <property type="entry name" value="ZINC FINGER BED DOMAIN-CONTAINING PROTEIN 39"/>
    <property type="match status" value="1"/>
</dbReference>
<comment type="caution">
    <text evidence="8">The sequence shown here is derived from an EMBL/GenBank/DDBJ whole genome shotgun (WGS) entry which is preliminary data.</text>
</comment>
<keyword evidence="4" id="KW-0862">Zinc</keyword>
<dbReference type="EMBL" id="CAJNRE010010589">
    <property type="protein sequence ID" value="CAF2093269.1"/>
    <property type="molecule type" value="Genomic_DNA"/>
</dbReference>
<feature type="domain" description="HAT C-terminal dimerisation" evidence="7">
    <location>
        <begin position="526"/>
        <end position="599"/>
    </location>
</feature>
<evidence type="ECO:0000256" key="2">
    <source>
        <dbReference type="ARBA" id="ARBA00022723"/>
    </source>
</evidence>
<dbReference type="SUPFAM" id="SSF53098">
    <property type="entry name" value="Ribonuclease H-like"/>
    <property type="match status" value="1"/>
</dbReference>
<dbReference type="InterPro" id="IPR052035">
    <property type="entry name" value="ZnF_BED_domain_contain"/>
</dbReference>
<evidence type="ECO:0000313" key="9">
    <source>
        <dbReference type="Proteomes" id="UP000663824"/>
    </source>
</evidence>
<dbReference type="Pfam" id="PF05699">
    <property type="entry name" value="Dimer_Tnp_hAT"/>
    <property type="match status" value="1"/>
</dbReference>
<name>A0A816T008_9BILA</name>
<dbReference type="GO" id="GO:0008270">
    <property type="term" value="F:zinc ion binding"/>
    <property type="evidence" value="ECO:0007669"/>
    <property type="project" value="UniProtKB-KW"/>
</dbReference>
<evidence type="ECO:0000256" key="4">
    <source>
        <dbReference type="ARBA" id="ARBA00022833"/>
    </source>
</evidence>
<dbReference type="SUPFAM" id="SSF140996">
    <property type="entry name" value="Hermes dimerisation domain"/>
    <property type="match status" value="1"/>
</dbReference>
<dbReference type="InterPro" id="IPR012337">
    <property type="entry name" value="RNaseH-like_sf"/>
</dbReference>
<feature type="compositionally biased region" description="Low complexity" evidence="6">
    <location>
        <begin position="714"/>
        <end position="731"/>
    </location>
</feature>
<gene>
    <name evidence="8" type="ORF">MBJ925_LOCUS20963</name>
</gene>
<dbReference type="PANTHER" id="PTHR46481">
    <property type="entry name" value="ZINC FINGER BED DOMAIN-CONTAINING PROTEIN 4"/>
    <property type="match status" value="1"/>
</dbReference>
<dbReference type="Gene3D" id="1.10.10.1070">
    <property type="entry name" value="Zinc finger, BED domain-containing"/>
    <property type="match status" value="1"/>
</dbReference>
<organism evidence="8 9">
    <name type="scientific">Rotaria magnacalcarata</name>
    <dbReference type="NCBI Taxonomy" id="392030"/>
    <lineage>
        <taxon>Eukaryota</taxon>
        <taxon>Metazoa</taxon>
        <taxon>Spiralia</taxon>
        <taxon>Gnathifera</taxon>
        <taxon>Rotifera</taxon>
        <taxon>Eurotatoria</taxon>
        <taxon>Bdelloidea</taxon>
        <taxon>Philodinida</taxon>
        <taxon>Philodinidae</taxon>
        <taxon>Rotaria</taxon>
    </lineage>
</organism>
<dbReference type="Proteomes" id="UP000663824">
    <property type="component" value="Unassembled WGS sequence"/>
</dbReference>
<proteinExistence type="predicted"/>
<dbReference type="AlphaFoldDB" id="A0A816T008"/>
<keyword evidence="2" id="KW-0479">Metal-binding</keyword>
<dbReference type="InterPro" id="IPR008906">
    <property type="entry name" value="HATC_C_dom"/>
</dbReference>
<evidence type="ECO:0000256" key="1">
    <source>
        <dbReference type="ARBA" id="ARBA00004123"/>
    </source>
</evidence>
<dbReference type="GO" id="GO:0046983">
    <property type="term" value="F:protein dimerization activity"/>
    <property type="evidence" value="ECO:0007669"/>
    <property type="project" value="InterPro"/>
</dbReference>
<sequence>MSYYEASSLNHAISSSSSSNSIQQHSSSSSSNIIPQSALSKSNIIQQRSSASNSNLIQSYSTSTIENLLKQKDNPKQFLIIKNDQKSVSSLAWATFGFPAKRLEADCYQRIVGFASCFEYKDTYTYQSGESGSTKHLVRHVCSKRSSSLENNEEGPIDKFMKLKKLPPLKLNSKNRTIIQDEFTKSICSSIRPFHLISDLGLKTTLQTIIDICEEKYQGSINTDDILVTPTTISNNVKKLAEYYSSSPEDDTIAPSPSKHGEANTVLSDLPPKSEEVLKTITTSKKLVKYVKLAGLNENIEERGGVALKQECVIRWLSMSKMLESVDASIEHIRFILSSKSSKSQRYFKLNNINIDALKDLIGLLSEFKNVSSLVQTGTRPSLHMAYICINKLERHLSGTDVNADGENIDIYDRHEGRIDLNKANQLFYVSFLFQVLIFFRKRLIQLLKCMFTFDDKHLAAAILDPLYRKLTFASTYSKSIAYLYIREQLNDILGLSEQDQFTDPDDNSGTDDIGPTAMITFKNDELERYLRMNIEDIYKQSNPLKFWHDHQNKFPGLSLLARRLFYIPVTSAGVERQFSLARLTITQCRPSLAPDTVAKDSVTNTNQSLQRIRNDLKWVSENMHDKEEVYKERTQRHNNLTRDIKESQAVQVNVDRDVQNLHDQWISKRIWMTNAVNDVKEMRQNIAEIKKARRSRVQEISKKEEITQKEKNNNVQVKQQRNYNKNISST</sequence>
<evidence type="ECO:0000256" key="5">
    <source>
        <dbReference type="ARBA" id="ARBA00023242"/>
    </source>
</evidence>
<evidence type="ECO:0000313" key="8">
    <source>
        <dbReference type="EMBL" id="CAF2093269.1"/>
    </source>
</evidence>
<keyword evidence="5" id="KW-0539">Nucleus</keyword>
<feature type="region of interest" description="Disordered" evidence="6">
    <location>
        <begin position="708"/>
        <end position="731"/>
    </location>
</feature>
<reference evidence="8" key="1">
    <citation type="submission" date="2021-02" db="EMBL/GenBank/DDBJ databases">
        <authorList>
            <person name="Nowell W R."/>
        </authorList>
    </citation>
    <scope>NUCLEOTIDE SEQUENCE</scope>
</reference>
<evidence type="ECO:0000256" key="6">
    <source>
        <dbReference type="SAM" id="MobiDB-lite"/>
    </source>
</evidence>
<protein>
    <recommendedName>
        <fullName evidence="7">HAT C-terminal dimerisation domain-containing protein</fullName>
    </recommendedName>
</protein>
<comment type="subcellular location">
    <subcellularLocation>
        <location evidence="1">Nucleus</location>
    </subcellularLocation>
</comment>